<evidence type="ECO:0000313" key="2">
    <source>
        <dbReference type="EMBL" id="KAG9185279.1"/>
    </source>
</evidence>
<dbReference type="AlphaFoldDB" id="A0AAD4I785"/>
<accession>A0AAD4I785</accession>
<proteinExistence type="predicted"/>
<keyword evidence="1" id="KW-0175">Coiled coil</keyword>
<reference evidence="2" key="1">
    <citation type="submission" date="2021-07" db="EMBL/GenBank/DDBJ databases">
        <title>Genome Resource of American Ginseng Black Spot Pathogen Alternaria panax.</title>
        <authorList>
            <person name="Qiu C."/>
            <person name="Wang W."/>
            <person name="Liu Z."/>
        </authorList>
    </citation>
    <scope>NUCLEOTIDE SEQUENCE</scope>
    <source>
        <strain evidence="2">BNCC115425</strain>
    </source>
</reference>
<keyword evidence="3" id="KW-1185">Reference proteome</keyword>
<organism evidence="2 3">
    <name type="scientific">Alternaria panax</name>
    <dbReference type="NCBI Taxonomy" id="48097"/>
    <lineage>
        <taxon>Eukaryota</taxon>
        <taxon>Fungi</taxon>
        <taxon>Dikarya</taxon>
        <taxon>Ascomycota</taxon>
        <taxon>Pezizomycotina</taxon>
        <taxon>Dothideomycetes</taxon>
        <taxon>Pleosporomycetidae</taxon>
        <taxon>Pleosporales</taxon>
        <taxon>Pleosporineae</taxon>
        <taxon>Pleosporaceae</taxon>
        <taxon>Alternaria</taxon>
        <taxon>Alternaria sect. Panax</taxon>
    </lineage>
</organism>
<dbReference type="EMBL" id="JAANER010000011">
    <property type="protein sequence ID" value="KAG9185279.1"/>
    <property type="molecule type" value="Genomic_DNA"/>
</dbReference>
<dbReference type="Proteomes" id="UP001199106">
    <property type="component" value="Unassembled WGS sequence"/>
</dbReference>
<comment type="caution">
    <text evidence="2">The sequence shown here is derived from an EMBL/GenBank/DDBJ whole genome shotgun (WGS) entry which is preliminary data.</text>
</comment>
<protein>
    <submittedName>
        <fullName evidence="2">Uncharacterized protein</fullName>
    </submittedName>
</protein>
<gene>
    <name evidence="2" type="ORF">G6011_07823</name>
</gene>
<name>A0AAD4I785_9PLEO</name>
<evidence type="ECO:0000313" key="3">
    <source>
        <dbReference type="Proteomes" id="UP001199106"/>
    </source>
</evidence>
<sequence length="241" mass="27145">MSAESPHRPQQLGFLNKMLRRNDSAVALSSVSAASSTNASFASLTQENDKLAQDNARLQKRNEELSQQSELNQNLFHDAFEALAAKESEVAELEGVLTAQDNGIADLEGIQKELKDCIRHNDDASNETIRTLEAVAKREARWMQLKNHQQQLPIEDADKQQQRHHRELNNLSAAHCAQLREKNKTIHFLRCREGKAYKRIDRLMGKLAAAEKLSRDWEATITLANSKVKAIEVKPQVAMGE</sequence>
<feature type="coiled-coil region" evidence="1">
    <location>
        <begin position="41"/>
        <end position="75"/>
    </location>
</feature>
<evidence type="ECO:0000256" key="1">
    <source>
        <dbReference type="SAM" id="Coils"/>
    </source>
</evidence>